<accession>A0A5B7X098</accession>
<dbReference type="OrthoDB" id="1394134at2"/>
<feature type="chain" id="PRO_5023132580" description="DUF4382 domain-containing protein" evidence="1">
    <location>
        <begin position="27"/>
        <end position="451"/>
    </location>
</feature>
<feature type="signal peptide" evidence="1">
    <location>
        <begin position="1"/>
        <end position="26"/>
    </location>
</feature>
<proteinExistence type="predicted"/>
<evidence type="ECO:0000313" key="3">
    <source>
        <dbReference type="Proteomes" id="UP000309016"/>
    </source>
</evidence>
<keyword evidence="1" id="KW-0732">Signal</keyword>
<dbReference type="KEGG" id="afla:FHG64_04180"/>
<organism evidence="2 3">
    <name type="scientific">Antarcticibacterium flavum</name>
    <dbReference type="NCBI Taxonomy" id="2058175"/>
    <lineage>
        <taxon>Bacteria</taxon>
        <taxon>Pseudomonadati</taxon>
        <taxon>Bacteroidota</taxon>
        <taxon>Flavobacteriia</taxon>
        <taxon>Flavobacteriales</taxon>
        <taxon>Flavobacteriaceae</taxon>
        <taxon>Antarcticibacterium</taxon>
    </lineage>
</organism>
<evidence type="ECO:0000256" key="1">
    <source>
        <dbReference type="SAM" id="SignalP"/>
    </source>
</evidence>
<name>A0A5B7X098_9FLAO</name>
<gene>
    <name evidence="2" type="ORF">FHG64_04180</name>
</gene>
<dbReference type="RefSeq" id="WP_139065241.1">
    <property type="nucleotide sequence ID" value="NZ_CP040812.1"/>
</dbReference>
<keyword evidence="3" id="KW-1185">Reference proteome</keyword>
<dbReference type="EMBL" id="CP040812">
    <property type="protein sequence ID" value="QCY68655.1"/>
    <property type="molecule type" value="Genomic_DNA"/>
</dbReference>
<dbReference type="AlphaFoldDB" id="A0A5B7X098"/>
<sequence length="451" mass="48790">MRNFKLYLSFVAVFAMLFTSCSKDEAGVNPDSDKATLSFGAIVSDLVNNRAATKQAVADLPTCTDDTPSYVEIVLSLGGNDVVGSEGSPYRVDLVAGEIFTVEDEALELEPGDYSLDHFSVHNSDGDVIWLSPRSGSPLAAYVDNALPIAIDLRAGVKKYVDVPVLCFDDRDVNEYGYLFFELDTNIALTYCFFANYCDDDGRHYPARYSVSIWSGTSSAGVPLYEGVINETGVYNNGDSYATPLCFALPDNDNMDEDYLYYEVTLLDWDVAEGGYGDIDPVMISGTLSKADIVANFNGEDDVEYNHLRFCGDGDPVDPGNGNGGTDPDPSDCLPAPGDDCDRINFSDSIDIAGLPVDVDVPFADITLNGNSIGTVYFDLASEGADSMVVFMDLDEGYTMSDVEVSLPDFVDTEICVSNINENDVEVTYVVEAEGGITWPVNVDFAANVCQ</sequence>
<evidence type="ECO:0008006" key="4">
    <source>
        <dbReference type="Google" id="ProtNLM"/>
    </source>
</evidence>
<protein>
    <recommendedName>
        <fullName evidence="4">DUF4382 domain-containing protein</fullName>
    </recommendedName>
</protein>
<dbReference type="PROSITE" id="PS51257">
    <property type="entry name" value="PROKAR_LIPOPROTEIN"/>
    <property type="match status" value="1"/>
</dbReference>
<evidence type="ECO:0000313" key="2">
    <source>
        <dbReference type="EMBL" id="QCY68655.1"/>
    </source>
</evidence>
<reference evidence="2 3" key="1">
    <citation type="submission" date="2019-06" db="EMBL/GenBank/DDBJ databases">
        <title>Complete genome sequence of Antarcticibacterium flavum KCTC 52984T from an Antarctic marine sediment.</title>
        <authorList>
            <person name="Lee Y.M."/>
            <person name="Shin S.C."/>
        </authorList>
    </citation>
    <scope>NUCLEOTIDE SEQUENCE [LARGE SCALE GENOMIC DNA]</scope>
    <source>
        <strain evidence="2 3">KCTC 52984</strain>
    </source>
</reference>
<dbReference type="Proteomes" id="UP000309016">
    <property type="component" value="Chromosome"/>
</dbReference>